<reference evidence="1" key="1">
    <citation type="submission" date="2018-05" db="EMBL/GenBank/DDBJ databases">
        <authorList>
            <person name="Lanie J.A."/>
            <person name="Ng W.-L."/>
            <person name="Kazmierczak K.M."/>
            <person name="Andrzejewski T.M."/>
            <person name="Davidsen T.M."/>
            <person name="Wayne K.J."/>
            <person name="Tettelin H."/>
            <person name="Glass J.I."/>
            <person name="Rusch D."/>
            <person name="Podicherti R."/>
            <person name="Tsui H.-C.T."/>
            <person name="Winkler M.E."/>
        </authorList>
    </citation>
    <scope>NUCLEOTIDE SEQUENCE</scope>
</reference>
<protein>
    <submittedName>
        <fullName evidence="1">Uncharacterized protein</fullName>
    </submittedName>
</protein>
<gene>
    <name evidence="1" type="ORF">METZ01_LOCUS371841</name>
</gene>
<proteinExistence type="predicted"/>
<accession>A0A382TBX3</accession>
<organism evidence="1">
    <name type="scientific">marine metagenome</name>
    <dbReference type="NCBI Taxonomy" id="408172"/>
    <lineage>
        <taxon>unclassified sequences</taxon>
        <taxon>metagenomes</taxon>
        <taxon>ecological metagenomes</taxon>
    </lineage>
</organism>
<dbReference type="EMBL" id="UINC01135061">
    <property type="protein sequence ID" value="SVD18987.1"/>
    <property type="molecule type" value="Genomic_DNA"/>
</dbReference>
<name>A0A382TBX3_9ZZZZ</name>
<feature type="non-terminal residue" evidence="1">
    <location>
        <position position="105"/>
    </location>
</feature>
<evidence type="ECO:0000313" key="1">
    <source>
        <dbReference type="EMBL" id="SVD18987.1"/>
    </source>
</evidence>
<sequence length="105" mass="11800">MGERFYLQQLEGARNMKKNYTNEQVAQMIKLYGEGNSDAERRAIIEKLAKEMGKTVGSIRAKLVAVGHYIKLSTKTAKVKQVSKDELVVDIQNRLGIDTLSSLKN</sequence>
<dbReference type="AlphaFoldDB" id="A0A382TBX3"/>